<comment type="caution">
    <text evidence="1">The sequence shown here is derived from an EMBL/GenBank/DDBJ whole genome shotgun (WGS) entry which is preliminary data.</text>
</comment>
<evidence type="ECO:0000313" key="1">
    <source>
        <dbReference type="EMBL" id="PNH12503.1"/>
    </source>
</evidence>
<accession>A0A2J8AJ17</accession>
<dbReference type="AlphaFoldDB" id="A0A2J8AJ17"/>
<name>A0A2J8AJ17_9CHLO</name>
<proteinExistence type="predicted"/>
<dbReference type="PANTHER" id="PTHR34966:SF1">
    <property type="entry name" value="OS04G0508100 PROTEIN"/>
    <property type="match status" value="1"/>
</dbReference>
<dbReference type="EMBL" id="PGGS01000008">
    <property type="protein sequence ID" value="PNH12503.1"/>
    <property type="molecule type" value="Genomic_DNA"/>
</dbReference>
<sequence length="95" mass="11144">MFIRRIIDHLLNQVLVEGLANSRWFQRFAVWSNSAMKELQAKSKDHSATIDTHMTSFVDLAKQKSQQVGAERAGLRQEFQQELKKVQDQQQQMKR</sequence>
<protein>
    <submittedName>
        <fullName evidence="1">Uncharacterized protein</fullName>
    </submittedName>
</protein>
<reference evidence="1 2" key="1">
    <citation type="journal article" date="2017" name="Mol. Biol. Evol.">
        <title>The 4-celled Tetrabaena socialis nuclear genome reveals the essential components for genetic control of cell number at the origin of multicellularity in the volvocine lineage.</title>
        <authorList>
            <person name="Featherston J."/>
            <person name="Arakaki Y."/>
            <person name="Hanschen E.R."/>
            <person name="Ferris P.J."/>
            <person name="Michod R.E."/>
            <person name="Olson B.J.S.C."/>
            <person name="Nozaki H."/>
            <person name="Durand P.M."/>
        </authorList>
    </citation>
    <scope>NUCLEOTIDE SEQUENCE [LARGE SCALE GENOMIC DNA]</scope>
    <source>
        <strain evidence="1 2">NIES-571</strain>
    </source>
</reference>
<dbReference type="PANTHER" id="PTHR34966">
    <property type="entry name" value="OSJNBA0043L24.15 PROTEIN"/>
    <property type="match status" value="1"/>
</dbReference>
<organism evidence="1 2">
    <name type="scientific">Tetrabaena socialis</name>
    <dbReference type="NCBI Taxonomy" id="47790"/>
    <lineage>
        <taxon>Eukaryota</taxon>
        <taxon>Viridiplantae</taxon>
        <taxon>Chlorophyta</taxon>
        <taxon>core chlorophytes</taxon>
        <taxon>Chlorophyceae</taxon>
        <taxon>CS clade</taxon>
        <taxon>Chlamydomonadales</taxon>
        <taxon>Tetrabaenaceae</taxon>
        <taxon>Tetrabaena</taxon>
    </lineage>
</organism>
<dbReference type="Proteomes" id="UP000236333">
    <property type="component" value="Unassembled WGS sequence"/>
</dbReference>
<dbReference type="OrthoDB" id="2101583at2759"/>
<gene>
    <name evidence="1" type="ORF">TSOC_000621</name>
</gene>
<keyword evidence="2" id="KW-1185">Reference proteome</keyword>
<evidence type="ECO:0000313" key="2">
    <source>
        <dbReference type="Proteomes" id="UP000236333"/>
    </source>
</evidence>